<organism evidence="2 3">
    <name type="scientific">Parazoarcus communis SWub3 = DSM 12120</name>
    <dbReference type="NCBI Taxonomy" id="1121029"/>
    <lineage>
        <taxon>Bacteria</taxon>
        <taxon>Pseudomonadati</taxon>
        <taxon>Pseudomonadota</taxon>
        <taxon>Betaproteobacteria</taxon>
        <taxon>Rhodocyclales</taxon>
        <taxon>Zoogloeaceae</taxon>
        <taxon>Parazoarcus</taxon>
    </lineage>
</organism>
<reference evidence="2 3" key="1">
    <citation type="submission" date="2018-06" db="EMBL/GenBank/DDBJ databases">
        <title>Azoarcus communis strain SWub3 genome.</title>
        <authorList>
            <person name="Zorraquino Salvo V."/>
            <person name="Toubiana D."/>
            <person name="Blumwald E."/>
        </authorList>
    </citation>
    <scope>NUCLEOTIDE SEQUENCE [LARGE SCALE GENOMIC DNA]</scope>
    <source>
        <strain evidence="2 3">SWub3</strain>
    </source>
</reference>
<feature type="transmembrane region" description="Helical" evidence="1">
    <location>
        <begin position="101"/>
        <end position="120"/>
    </location>
</feature>
<gene>
    <name evidence="2" type="ORF">DNK49_08935</name>
</gene>
<dbReference type="Proteomes" id="UP000248259">
    <property type="component" value="Unassembled WGS sequence"/>
</dbReference>
<keyword evidence="3" id="KW-1185">Reference proteome</keyword>
<keyword evidence="1" id="KW-1133">Transmembrane helix</keyword>
<accession>A0A323UWF4</accession>
<comment type="caution">
    <text evidence="2">The sequence shown here is derived from an EMBL/GenBank/DDBJ whole genome shotgun (WGS) entry which is preliminary data.</text>
</comment>
<dbReference type="RefSeq" id="WP_110524003.1">
    <property type="nucleotide sequence ID" value="NZ_QKOE01000005.1"/>
</dbReference>
<dbReference type="OrthoDB" id="8781707at2"/>
<dbReference type="AlphaFoldDB" id="A0A323UWF4"/>
<evidence type="ECO:0000256" key="1">
    <source>
        <dbReference type="SAM" id="Phobius"/>
    </source>
</evidence>
<evidence type="ECO:0000313" key="3">
    <source>
        <dbReference type="Proteomes" id="UP000248259"/>
    </source>
</evidence>
<proteinExistence type="predicted"/>
<name>A0A323UWF4_9RHOO</name>
<feature type="transmembrane region" description="Helical" evidence="1">
    <location>
        <begin position="56"/>
        <end position="89"/>
    </location>
</feature>
<evidence type="ECO:0000313" key="2">
    <source>
        <dbReference type="EMBL" id="PZA16777.1"/>
    </source>
</evidence>
<keyword evidence="2" id="KW-0830">Ubiquinone</keyword>
<keyword evidence="1" id="KW-0472">Membrane</keyword>
<keyword evidence="1" id="KW-0812">Transmembrane</keyword>
<dbReference type="EMBL" id="QKOE01000005">
    <property type="protein sequence ID" value="PZA16777.1"/>
    <property type="molecule type" value="Genomic_DNA"/>
</dbReference>
<sequence>MSSFAAVAFAYPTAIYSTLLGIVLCYWLLAMFGLVDFEHGGLELDGDVGDIGTLASYLVAFGLGGVPFSVVVSLLTLIAWTLCSLAALWLLPLVPTVPLRLAAGTAVLLGAFALALPIAARAVRPMRRLFVTHGATTNAELVGQRCRILTNSVDERFGRAEVDSRGSTYNIRVVADTPNTLTRGASAIVIDYDPANARYRVQAAD</sequence>
<protein>
    <submittedName>
        <fullName evidence="2">Ubiquinone biosynthesis protein</fullName>
    </submittedName>
</protein>
<feature type="transmembrane region" description="Helical" evidence="1">
    <location>
        <begin position="14"/>
        <end position="35"/>
    </location>
</feature>